<dbReference type="EMBL" id="FLUV01001901">
    <property type="protein sequence ID" value="SBW25441.1"/>
    <property type="molecule type" value="Genomic_DNA"/>
</dbReference>
<evidence type="ECO:0000259" key="3">
    <source>
        <dbReference type="Pfam" id="PF19040"/>
    </source>
</evidence>
<keyword evidence="2" id="KW-1133">Transmembrane helix</keyword>
<keyword evidence="2" id="KW-0812">Transmembrane</keyword>
<sequence length="707" mass="72975">MFGLAVLAVMLQSTGGFRAELLGPDLVLAATGYLTTRTLLGAAWSRPPGRLRSATQELGPPAAREKHDRAAFGLGTAYRDHFKQRVPLLLFTLAATVGLAMALSPPGQARQLGPQAVAGLAQLGNWFDLVARSQLTGADGNWYADRPAQVDPLGLLWLLSLVEQFAVAGPLLLAGAWWVARRIGRPARTGWTAWLTAAVTALLAAGACLVGPARASAGADLPELALGSHVRVAEWLLGATAAAVVVAMQVRTAQIRTATSSPGGSTPATNGSAGATPPRGFWWATSAGTVALAVLVTGGIVATAHPADWLRNGGPAVAAGAGALLLASVDRPAAPARRSPLQWLFGRGAPVELGGMAYPFLLLHLPVFWALASAFPRVRPHALLVVGGGLAALLGLLLQDAVVGRLRLRRWRLGRTASVLLVSYTAVAAGGLWLPALAEQRLRAGTGPVVLVLGGSFAGDLAAAVGRHGSGRYPVVDRSLPGCGLFPVAPPATPQAHVSADAQLPVSARAPAAPAENCVHWDRYWRSQIAASHPDVLMVDLSGDAAARPDRATVVSPCDVGYRQIYRERLAVAAHLWEQQAPGRPVLLANSRSSTGDTDAQSSRCYNALVAEAAGRYPQVLLLDVDAALCRGDQCWTRTASGGPFYVDAVHLTASGMHQLAPWLETTIGRALTAATAPAGGAGTKGTGTGGTGTGGADSTTPVRAGR</sequence>
<feature type="region of interest" description="Disordered" evidence="1">
    <location>
        <begin position="677"/>
        <end position="707"/>
    </location>
</feature>
<evidence type="ECO:0000313" key="4">
    <source>
        <dbReference type="EMBL" id="SBW25441.1"/>
    </source>
</evidence>
<dbReference type="Proteomes" id="UP000199013">
    <property type="component" value="Unassembled WGS sequence"/>
</dbReference>
<feature type="transmembrane region" description="Helical" evidence="2">
    <location>
        <begin position="355"/>
        <end position="375"/>
    </location>
</feature>
<proteinExistence type="predicted"/>
<dbReference type="InterPro" id="IPR043968">
    <property type="entry name" value="SGNH"/>
</dbReference>
<evidence type="ECO:0000313" key="5">
    <source>
        <dbReference type="Proteomes" id="UP000199013"/>
    </source>
</evidence>
<evidence type="ECO:0000256" key="1">
    <source>
        <dbReference type="SAM" id="MobiDB-lite"/>
    </source>
</evidence>
<organism evidence="4 5">
    <name type="scientific">Candidatus Protofrankia californiensis</name>
    <dbReference type="NCBI Taxonomy" id="1839754"/>
    <lineage>
        <taxon>Bacteria</taxon>
        <taxon>Bacillati</taxon>
        <taxon>Actinomycetota</taxon>
        <taxon>Actinomycetes</taxon>
        <taxon>Frankiales</taxon>
        <taxon>Frankiaceae</taxon>
        <taxon>Protofrankia</taxon>
    </lineage>
</organism>
<dbReference type="SUPFAM" id="SSF52266">
    <property type="entry name" value="SGNH hydrolase"/>
    <property type="match status" value="1"/>
</dbReference>
<reference evidence="5" key="1">
    <citation type="submission" date="2016-02" db="EMBL/GenBank/DDBJ databases">
        <authorList>
            <person name="Wibberg D."/>
        </authorList>
    </citation>
    <scope>NUCLEOTIDE SEQUENCE [LARGE SCALE GENOMIC DNA]</scope>
</reference>
<feature type="transmembrane region" description="Helical" evidence="2">
    <location>
        <begin position="281"/>
        <end position="304"/>
    </location>
</feature>
<keyword evidence="5" id="KW-1185">Reference proteome</keyword>
<feature type="transmembrane region" description="Helical" evidence="2">
    <location>
        <begin position="419"/>
        <end position="438"/>
    </location>
</feature>
<keyword evidence="2" id="KW-0472">Membrane</keyword>
<feature type="domain" description="SGNH" evidence="3">
    <location>
        <begin position="446"/>
        <end position="662"/>
    </location>
</feature>
<feature type="transmembrane region" description="Helical" evidence="2">
    <location>
        <begin position="232"/>
        <end position="250"/>
    </location>
</feature>
<dbReference type="AlphaFoldDB" id="A0A1C3P6K4"/>
<feature type="transmembrane region" description="Helical" evidence="2">
    <location>
        <begin position="316"/>
        <end position="334"/>
    </location>
</feature>
<feature type="transmembrane region" description="Helical" evidence="2">
    <location>
        <begin position="155"/>
        <end position="179"/>
    </location>
</feature>
<dbReference type="Pfam" id="PF19040">
    <property type="entry name" value="SGNH"/>
    <property type="match status" value="1"/>
</dbReference>
<feature type="transmembrane region" description="Helical" evidence="2">
    <location>
        <begin position="86"/>
        <end position="104"/>
    </location>
</feature>
<gene>
    <name evidence="4" type="ORF">FDG2_4553</name>
</gene>
<protein>
    <recommendedName>
        <fullName evidence="3">SGNH domain-containing protein</fullName>
    </recommendedName>
</protein>
<feature type="transmembrane region" description="Helical" evidence="2">
    <location>
        <begin position="191"/>
        <end position="212"/>
    </location>
</feature>
<evidence type="ECO:0000256" key="2">
    <source>
        <dbReference type="SAM" id="Phobius"/>
    </source>
</evidence>
<feature type="compositionally biased region" description="Gly residues" evidence="1">
    <location>
        <begin position="680"/>
        <end position="696"/>
    </location>
</feature>
<accession>A0A1C3P6K4</accession>
<feature type="transmembrane region" description="Helical" evidence="2">
    <location>
        <begin position="381"/>
        <end position="398"/>
    </location>
</feature>
<name>A0A1C3P6K4_9ACTN</name>